<organism evidence="2 3">
    <name type="scientific">Araneus ventricosus</name>
    <name type="common">Orbweaver spider</name>
    <name type="synonym">Epeira ventricosa</name>
    <dbReference type="NCBI Taxonomy" id="182803"/>
    <lineage>
        <taxon>Eukaryota</taxon>
        <taxon>Metazoa</taxon>
        <taxon>Ecdysozoa</taxon>
        <taxon>Arthropoda</taxon>
        <taxon>Chelicerata</taxon>
        <taxon>Arachnida</taxon>
        <taxon>Araneae</taxon>
        <taxon>Araneomorphae</taxon>
        <taxon>Entelegynae</taxon>
        <taxon>Araneoidea</taxon>
        <taxon>Araneidae</taxon>
        <taxon>Araneus</taxon>
    </lineage>
</organism>
<proteinExistence type="predicted"/>
<reference evidence="2 3" key="1">
    <citation type="journal article" date="2019" name="Sci. Rep.">
        <title>Orb-weaving spider Araneus ventricosus genome elucidates the spidroin gene catalogue.</title>
        <authorList>
            <person name="Kono N."/>
            <person name="Nakamura H."/>
            <person name="Ohtoshi R."/>
            <person name="Moran D.A.P."/>
            <person name="Shinohara A."/>
            <person name="Yoshida Y."/>
            <person name="Fujiwara M."/>
            <person name="Mori M."/>
            <person name="Tomita M."/>
            <person name="Arakawa K."/>
        </authorList>
    </citation>
    <scope>NUCLEOTIDE SEQUENCE [LARGE SCALE GENOMIC DNA]</scope>
</reference>
<accession>A0A4Y2R570</accession>
<dbReference type="Proteomes" id="UP000499080">
    <property type="component" value="Unassembled WGS sequence"/>
</dbReference>
<dbReference type="AlphaFoldDB" id="A0A4Y2R570"/>
<dbReference type="Pfam" id="PF00651">
    <property type="entry name" value="BTB"/>
    <property type="match status" value="2"/>
</dbReference>
<comment type="caution">
    <text evidence="2">The sequence shown here is derived from an EMBL/GenBank/DDBJ whole genome shotgun (WGS) entry which is preliminary data.</text>
</comment>
<evidence type="ECO:0000313" key="2">
    <source>
        <dbReference type="EMBL" id="GBN70857.1"/>
    </source>
</evidence>
<dbReference type="EMBL" id="BGPR01015855">
    <property type="protein sequence ID" value="GBN70857.1"/>
    <property type="molecule type" value="Genomic_DNA"/>
</dbReference>
<sequence>MNHPTASQSDEFGDKIPKFVTNNMIAVRCRIWKCVGEFSDSMMCVSCSRIFVERSVTAWRIENFSSLDAGKNCIHEIKSVRTREHLMSLKLLPCKLNSDPFQCDITPRKRVIKSCKITFVPSVTSGKLHLGLEGFYKFDVPGETKRFIRHPSFQRRLMEDKHLFLPKDVLSLLCICEFCYGVVLEEDIFTCEINVEKFLQQNGSVSEDNPCSTSSTGLDIERLIAFKKPASDALHSASEINVENMLLRNVPVPEDNPSSTNWVVERLVVVGKPASDALHSTTILSDIKDSKHLSRHFACMLYDNTHSDVNLRTGCGTYPAHKCVLRVRSPVFGKMFPRGSEGNSSIDIEDLDDHTVCHMLWYIYSGEIVKLRWDIAFGLYAAAAKYKLLVLKDICSSYLKKHLCLDNAFELSQLAAQYQNDDLNDFVQDFVSKRSQFSRVFKSFRRGSSAVKNDLQTASAASLNEGQSLRAKFRRVVKRFRPGSFAVKNDLQTASCSEDSRLVQIQKISFSLREEQSVAVKNALIEDFKTMPNRMDSDISLKTSSKTYYVHQCVLSAWSPVFRTMLLTCPRVIDMEDTDGDTVGRMVRYIYTGEVKELGWDSATRLYAFSNKYELSELKRVCSSYLKEHLCQSNTHETLQLLNLHPDKDLENFVLDFVTENIEDFSPQERSQLLLETVKLKVCDAIDSDTDDSSSGSD</sequence>
<dbReference type="PANTHER" id="PTHR24410">
    <property type="entry name" value="HL07962P-RELATED"/>
    <property type="match status" value="1"/>
</dbReference>
<dbReference type="SMART" id="SM00225">
    <property type="entry name" value="BTB"/>
    <property type="match status" value="2"/>
</dbReference>
<dbReference type="OrthoDB" id="6434255at2759"/>
<dbReference type="PROSITE" id="PS50097">
    <property type="entry name" value="BTB"/>
    <property type="match status" value="2"/>
</dbReference>
<evidence type="ECO:0000313" key="3">
    <source>
        <dbReference type="Proteomes" id="UP000499080"/>
    </source>
</evidence>
<dbReference type="CDD" id="cd18186">
    <property type="entry name" value="BTB_POZ_ZBTB_KLHL-like"/>
    <property type="match status" value="1"/>
</dbReference>
<dbReference type="InterPro" id="IPR011333">
    <property type="entry name" value="SKP1/BTB/POZ_sf"/>
</dbReference>
<keyword evidence="3" id="KW-1185">Reference proteome</keyword>
<dbReference type="InterPro" id="IPR051481">
    <property type="entry name" value="BTB-POZ/Galectin-3-binding"/>
</dbReference>
<dbReference type="Gene3D" id="3.30.710.10">
    <property type="entry name" value="Potassium Channel Kv1.1, Chain A"/>
    <property type="match status" value="2"/>
</dbReference>
<name>A0A4Y2R570_ARAVE</name>
<feature type="domain" description="BTB" evidence="1">
    <location>
        <begin position="307"/>
        <end position="368"/>
    </location>
</feature>
<dbReference type="SUPFAM" id="SSF54695">
    <property type="entry name" value="POZ domain"/>
    <property type="match status" value="2"/>
</dbReference>
<dbReference type="PANTHER" id="PTHR24410:SF23">
    <property type="entry name" value="BTB DOMAIN-CONTAINING PROTEIN-RELATED"/>
    <property type="match status" value="1"/>
</dbReference>
<gene>
    <name evidence="2" type="ORF">AVEN_242062_1</name>
</gene>
<protein>
    <recommendedName>
        <fullName evidence="1">BTB domain-containing protein</fullName>
    </recommendedName>
</protein>
<dbReference type="InterPro" id="IPR000210">
    <property type="entry name" value="BTB/POZ_dom"/>
</dbReference>
<feature type="domain" description="BTB" evidence="1">
    <location>
        <begin position="537"/>
        <end position="595"/>
    </location>
</feature>
<evidence type="ECO:0000259" key="1">
    <source>
        <dbReference type="PROSITE" id="PS50097"/>
    </source>
</evidence>